<feature type="transmembrane region" description="Helical" evidence="1">
    <location>
        <begin position="78"/>
        <end position="96"/>
    </location>
</feature>
<feature type="transmembrane region" description="Helical" evidence="1">
    <location>
        <begin position="129"/>
        <end position="151"/>
    </location>
</feature>
<evidence type="ECO:0000256" key="1">
    <source>
        <dbReference type="SAM" id="Phobius"/>
    </source>
</evidence>
<accession>A0ABN6IR02</accession>
<evidence type="ECO:0000313" key="3">
    <source>
        <dbReference type="Proteomes" id="UP000824633"/>
    </source>
</evidence>
<keyword evidence="1" id="KW-1133">Transmembrane helix</keyword>
<dbReference type="InterPro" id="IPR009574">
    <property type="entry name" value="DUF1189"/>
</dbReference>
<protein>
    <recommendedName>
        <fullName evidence="4">DUF1189 domain-containing protein</fullName>
    </recommendedName>
</protein>
<feature type="transmembrane region" description="Helical" evidence="1">
    <location>
        <begin position="103"/>
        <end position="123"/>
    </location>
</feature>
<keyword evidence="1" id="KW-0472">Membrane</keyword>
<dbReference type="RefSeq" id="WP_224035669.1">
    <property type="nucleotide sequence ID" value="NZ_AP024849.1"/>
</dbReference>
<dbReference type="EMBL" id="AP024849">
    <property type="protein sequence ID" value="BCZ43948.1"/>
    <property type="molecule type" value="Genomic_DNA"/>
</dbReference>
<feature type="transmembrane region" description="Helical" evidence="1">
    <location>
        <begin position="28"/>
        <end position="46"/>
    </location>
</feature>
<keyword evidence="1" id="KW-0812">Transmembrane</keyword>
<name>A0ABN6IR02_9CLOT</name>
<keyword evidence="3" id="KW-1185">Reference proteome</keyword>
<gene>
    <name evidence="2" type="ORF">psyc5s11_00150</name>
</gene>
<sequence length="160" mass="18441">MEYKTNFFKKVMTSIYDIKIFSKYAKEGVFRSISYAMLLTLILVGVKDISIGYKTENIDIISFVYIISRDFGLEFLNLLFNCAIVVMIALISTIFMRMVVKYTALYSLTLYAATLPLIIQTILESVNRNISFDVMFIIGTLTYVILILKYIKDEIIKNSN</sequence>
<evidence type="ECO:0000313" key="2">
    <source>
        <dbReference type="EMBL" id="BCZ43948.1"/>
    </source>
</evidence>
<proteinExistence type="predicted"/>
<dbReference type="Pfam" id="PF06691">
    <property type="entry name" value="DUF1189"/>
    <property type="match status" value="1"/>
</dbReference>
<organism evidence="2 3">
    <name type="scientific">Clostridium gelidum</name>
    <dbReference type="NCBI Taxonomy" id="704125"/>
    <lineage>
        <taxon>Bacteria</taxon>
        <taxon>Bacillati</taxon>
        <taxon>Bacillota</taxon>
        <taxon>Clostridia</taxon>
        <taxon>Eubacteriales</taxon>
        <taxon>Clostridiaceae</taxon>
        <taxon>Clostridium</taxon>
    </lineage>
</organism>
<dbReference type="Proteomes" id="UP000824633">
    <property type="component" value="Chromosome"/>
</dbReference>
<evidence type="ECO:0008006" key="4">
    <source>
        <dbReference type="Google" id="ProtNLM"/>
    </source>
</evidence>
<reference evidence="3" key="1">
    <citation type="submission" date="2021-07" db="EMBL/GenBank/DDBJ databases">
        <title>Complete genome sequencing of a Clostridium isolate.</title>
        <authorList>
            <person name="Ueki A."/>
            <person name="Tonouchi A."/>
        </authorList>
    </citation>
    <scope>NUCLEOTIDE SEQUENCE [LARGE SCALE GENOMIC DNA]</scope>
    <source>
        <strain evidence="3">C5S11</strain>
    </source>
</reference>